<evidence type="ECO:0000259" key="6">
    <source>
        <dbReference type="PROSITE" id="PS50186"/>
    </source>
</evidence>
<keyword evidence="8" id="KW-1185">Reference proteome</keyword>
<evidence type="ECO:0000256" key="3">
    <source>
        <dbReference type="ARBA" id="ARBA00018529"/>
    </source>
</evidence>
<dbReference type="OrthoDB" id="39497at2759"/>
<proteinExistence type="inferred from homology"/>
<dbReference type="GO" id="GO:0005774">
    <property type="term" value="C:vacuolar membrane"/>
    <property type="evidence" value="ECO:0007669"/>
    <property type="project" value="UniProtKB-SubCell"/>
</dbReference>
<feature type="compositionally biased region" description="Polar residues" evidence="5">
    <location>
        <begin position="668"/>
        <end position="678"/>
    </location>
</feature>
<dbReference type="SMART" id="SM00049">
    <property type="entry name" value="DEP"/>
    <property type="match status" value="1"/>
</dbReference>
<dbReference type="EMBL" id="AVOT02012700">
    <property type="protein sequence ID" value="MBW0494706.1"/>
    <property type="molecule type" value="Genomic_DNA"/>
</dbReference>
<evidence type="ECO:0000256" key="2">
    <source>
        <dbReference type="ARBA" id="ARBA00005643"/>
    </source>
</evidence>
<dbReference type="GO" id="GO:0010508">
    <property type="term" value="P:positive regulation of autophagy"/>
    <property type="evidence" value="ECO:0007669"/>
    <property type="project" value="TreeGrafter"/>
</dbReference>
<dbReference type="GO" id="GO:1990130">
    <property type="term" value="C:GATOR1 complex"/>
    <property type="evidence" value="ECO:0007669"/>
    <property type="project" value="TreeGrafter"/>
</dbReference>
<feature type="region of interest" description="Disordered" evidence="5">
    <location>
        <begin position="668"/>
        <end position="711"/>
    </location>
</feature>
<dbReference type="InterPro" id="IPR048255">
    <property type="entry name" value="IML1_N"/>
</dbReference>
<dbReference type="CDD" id="cd04371">
    <property type="entry name" value="DEP"/>
    <property type="match status" value="1"/>
</dbReference>
<evidence type="ECO:0000256" key="5">
    <source>
        <dbReference type="SAM" id="MobiDB-lite"/>
    </source>
</evidence>
<reference evidence="7" key="1">
    <citation type="submission" date="2021-03" db="EMBL/GenBank/DDBJ databases">
        <title>Draft genome sequence of rust myrtle Austropuccinia psidii MF-1, a brazilian biotype.</title>
        <authorList>
            <person name="Quecine M.C."/>
            <person name="Pachon D.M.R."/>
            <person name="Bonatelli M.L."/>
            <person name="Correr F.H."/>
            <person name="Franceschini L.M."/>
            <person name="Leite T.F."/>
            <person name="Margarido G.R.A."/>
            <person name="Almeida C.A."/>
            <person name="Ferrarezi J.A."/>
            <person name="Labate C.A."/>
        </authorList>
    </citation>
    <scope>NUCLEOTIDE SEQUENCE</scope>
    <source>
        <strain evidence="7">MF-1</strain>
    </source>
</reference>
<evidence type="ECO:0000313" key="7">
    <source>
        <dbReference type="EMBL" id="MBW0494706.1"/>
    </source>
</evidence>
<dbReference type="PROSITE" id="PS50186">
    <property type="entry name" value="DEP"/>
    <property type="match status" value="1"/>
</dbReference>
<dbReference type="Gene3D" id="1.10.10.10">
    <property type="entry name" value="Winged helix-like DNA-binding domain superfamily/Winged helix DNA-binding domain"/>
    <property type="match status" value="1"/>
</dbReference>
<dbReference type="SUPFAM" id="SSF46785">
    <property type="entry name" value="Winged helix' DNA-binding domain"/>
    <property type="match status" value="1"/>
</dbReference>
<sequence>MNKNSAECFRLTLWIDPEPPPPPVLVSFPQATGFDLTDAANCIRLNSAAIEPSTVAPGDLLEIVPLLNPVQSIQGDSFATAPRWNHEPGFMFIVRQHTLVSQQGLQISIPIVIAKAFDLERFNRNEVLLRKIPAPPPSSYCVDHMELFFRDQCLGPGEMWRMSVRMIDSCGWVGREVSLGALKVKTKVGRLYIKGKRALSGYITPFTKLIFRSESAKYYLFIQISSEMWLFEEDGSMYHEKALLFLEELFNRWEKIGAGHLLSLVLFSRVFYTNQEKDEIPPPVLTFEDGRAYKDFYKVVVDLQPLGRPQKVLDDVREEIVNFQKRVFTYPNCHGQEKLAGTLSYAAEGNILEAMGISCNSLDEHYIDPDLRRTGVSIVFLTAGTCVYHVNQMLLRLTTERFIAHGIRVNYVSLAKIPLHAVPLFRFSAADPEHCAVHDKVTTTRTTDPFLNPIYFDPPSPKSVKCLHYSVPFFVECSFFSRHQDLPFRIHRFRPRCRMPEIENEIGYDLTGISLPFLSERLPSSATSDDPEARKLARQFHDAQVMDAPISTYTLPKASKDLNNLSSFRTVVDGLAVATIETKRVPSTKYEESNRSPLLKATVPQGSMDFLQLANQSSAGLSVPPILSSDISRGRTLSSTTPLNSVKSSTPALITRLTNLSQPQRSIWPWSSGTNPSTVKKEAYAPNRSCSPPGVLRSSSSGEPNTAKAAGASTWTGIRGSKGQVTRTRRSDTIHSATNLMPFISPCTRMPSSSSMQRDIASADSNPPNSSRRKLRSFPAIKKFNPSNANCNAFDLSQYRRWNALCPRSGNDRRYMKWKSLTTPACLPITTDFSPSQEELNESYLLAEYEFPINDSSFLVKSTITSCNAEESMRNHAASTLREAVSQRIGQSFQIVTPELPTHLTELAPSARPRRLSLVGIVQEAEKGQGAHVDLSLSDYYHRLSIRGLESGKPKLFVQIYTRHRNWKTDSYICRSVICWPNEVPCWHEFETKLEFPHPDSVNFKTLDKMVVGLDEEILFNDHLRYWRTRAVFLPSPTTHNLSDSESSSKCKTVLSDDQNRLAGMLKLQITLRHVKWRSSSDSGILGPTLNFTTSDVSQHVRYEYERSSFVASLSQDQRDKIGRILNLRDPLNVIVEAMLHPSCGVDVKSQLIQLKLMENVFQGDKFVSFLKNQFDFKTRVEALDFGRQLEARGMFKEATNSSQPRQLIDGIRHYQLNPEYFPAKSARTWFGWANMSEDKKRCSSASRMQWERLIVNMTRVGIIDLDPIGKSDRSEKAILHCDISHSPMNAWHIEIQWLGITPVLVDGLLQHWARIVERYGIKMVEQSTRSLTELAEHNPLYKTVRIELAQRPPQLNELEELVPASASPNCYFEGQFLRSQGFVLDVEAERNFPNDVNVMYSYRRQSFEYSQFIHSSGLVIVQVQEGCFVWADNLAGRINSNRRFLGDGGSGLNTSIAIDTIQLKDSFTRICKNKDFLKDFWDECLMKLSKK</sequence>
<comment type="similarity">
    <text evidence="2">Belongs to the IML1 family.</text>
</comment>
<dbReference type="GO" id="GO:0005096">
    <property type="term" value="F:GTPase activator activity"/>
    <property type="evidence" value="ECO:0007669"/>
    <property type="project" value="InterPro"/>
</dbReference>
<dbReference type="GO" id="GO:0035556">
    <property type="term" value="P:intracellular signal transduction"/>
    <property type="evidence" value="ECO:0007669"/>
    <property type="project" value="InterPro"/>
</dbReference>
<protein>
    <recommendedName>
        <fullName evidence="3">Vacuolar membrane-associated protein IML1</fullName>
    </recommendedName>
    <alternativeName>
        <fullName evidence="4">Vacuolar membrane-associated protein iml1</fullName>
    </alternativeName>
</protein>
<evidence type="ECO:0000256" key="1">
    <source>
        <dbReference type="ARBA" id="ARBA00004148"/>
    </source>
</evidence>
<feature type="region of interest" description="Disordered" evidence="5">
    <location>
        <begin position="751"/>
        <end position="773"/>
    </location>
</feature>
<feature type="domain" description="DEP" evidence="6">
    <location>
        <begin position="1142"/>
        <end position="1219"/>
    </location>
</feature>
<accession>A0A9Q3D6B5</accession>
<comment type="subcellular location">
    <subcellularLocation>
        <location evidence="1">Vacuole membrane</location>
        <topology evidence="1">Peripheral membrane protein</topology>
    </subcellularLocation>
</comment>
<dbReference type="PANTHER" id="PTHR13179:SF8">
    <property type="entry name" value="GATOR COMPLEX PROTEIN DEPDC5"/>
    <property type="match status" value="1"/>
</dbReference>
<dbReference type="GO" id="GO:1904262">
    <property type="term" value="P:negative regulation of TORC1 signaling"/>
    <property type="evidence" value="ECO:0007669"/>
    <property type="project" value="TreeGrafter"/>
</dbReference>
<dbReference type="InterPro" id="IPR027244">
    <property type="entry name" value="IML1"/>
</dbReference>
<organism evidence="7 8">
    <name type="scientific">Austropuccinia psidii MF-1</name>
    <dbReference type="NCBI Taxonomy" id="1389203"/>
    <lineage>
        <taxon>Eukaryota</taxon>
        <taxon>Fungi</taxon>
        <taxon>Dikarya</taxon>
        <taxon>Basidiomycota</taxon>
        <taxon>Pucciniomycotina</taxon>
        <taxon>Pucciniomycetes</taxon>
        <taxon>Pucciniales</taxon>
        <taxon>Sphaerophragmiaceae</taxon>
        <taxon>Austropuccinia</taxon>
    </lineage>
</organism>
<dbReference type="InterPro" id="IPR036388">
    <property type="entry name" value="WH-like_DNA-bd_sf"/>
</dbReference>
<name>A0A9Q3D6B5_9BASI</name>
<feature type="compositionally biased region" description="Polar residues" evidence="5">
    <location>
        <begin position="751"/>
        <end position="770"/>
    </location>
</feature>
<comment type="caution">
    <text evidence="7">The sequence shown here is derived from an EMBL/GenBank/DDBJ whole genome shotgun (WGS) entry which is preliminary data.</text>
</comment>
<dbReference type="Pfam" id="PF00610">
    <property type="entry name" value="DEP"/>
    <property type="match status" value="1"/>
</dbReference>
<evidence type="ECO:0000256" key="4">
    <source>
        <dbReference type="ARBA" id="ARBA00021881"/>
    </source>
</evidence>
<dbReference type="InterPro" id="IPR036390">
    <property type="entry name" value="WH_DNA-bd_sf"/>
</dbReference>
<gene>
    <name evidence="7" type="ORF">O181_034421</name>
</gene>
<dbReference type="Proteomes" id="UP000765509">
    <property type="component" value="Unassembled WGS sequence"/>
</dbReference>
<dbReference type="PANTHER" id="PTHR13179">
    <property type="entry name" value="DEP DOMAIN CONTAINING PROTEIN 5"/>
    <property type="match status" value="1"/>
</dbReference>
<dbReference type="InterPro" id="IPR000591">
    <property type="entry name" value="DEP_dom"/>
</dbReference>
<dbReference type="Pfam" id="PF12257">
    <property type="entry name" value="IML1"/>
    <property type="match status" value="1"/>
</dbReference>
<evidence type="ECO:0000313" key="8">
    <source>
        <dbReference type="Proteomes" id="UP000765509"/>
    </source>
</evidence>